<keyword evidence="5" id="KW-0378">Hydrolase</keyword>
<evidence type="ECO:0000256" key="7">
    <source>
        <dbReference type="ARBA" id="ARBA00023136"/>
    </source>
</evidence>
<dbReference type="AlphaFoldDB" id="A0A1H9GKP0"/>
<protein>
    <submittedName>
        <fullName evidence="9">Accessory gene regulator B</fullName>
    </submittedName>
</protein>
<keyword evidence="7 8" id="KW-0472">Membrane</keyword>
<proteinExistence type="predicted"/>
<gene>
    <name evidence="9" type="ORF">SAMN04488558_1153</name>
</gene>
<evidence type="ECO:0000313" key="9">
    <source>
        <dbReference type="EMBL" id="SEQ50594.1"/>
    </source>
</evidence>
<dbReference type="InterPro" id="IPR006741">
    <property type="entry name" value="AgrB"/>
</dbReference>
<dbReference type="EMBL" id="FOEN01000015">
    <property type="protein sequence ID" value="SEQ50594.1"/>
    <property type="molecule type" value="Genomic_DNA"/>
</dbReference>
<feature type="transmembrane region" description="Helical" evidence="8">
    <location>
        <begin position="50"/>
        <end position="74"/>
    </location>
</feature>
<dbReference type="GO" id="GO:0008233">
    <property type="term" value="F:peptidase activity"/>
    <property type="evidence" value="ECO:0007669"/>
    <property type="project" value="UniProtKB-KW"/>
</dbReference>
<dbReference type="RefSeq" id="WP_092572647.1">
    <property type="nucleotide sequence ID" value="NZ_FOEN01000015.1"/>
</dbReference>
<dbReference type="GO" id="GO:0009372">
    <property type="term" value="P:quorum sensing"/>
    <property type="evidence" value="ECO:0007669"/>
    <property type="project" value="UniProtKB-KW"/>
</dbReference>
<keyword evidence="10" id="KW-1185">Reference proteome</keyword>
<dbReference type="GO" id="GO:0006508">
    <property type="term" value="P:proteolysis"/>
    <property type="evidence" value="ECO:0007669"/>
    <property type="project" value="UniProtKB-KW"/>
</dbReference>
<evidence type="ECO:0000256" key="5">
    <source>
        <dbReference type="ARBA" id="ARBA00022801"/>
    </source>
</evidence>
<dbReference type="Pfam" id="PF04647">
    <property type="entry name" value="AgrB"/>
    <property type="match status" value="1"/>
</dbReference>
<organism evidence="9 10">
    <name type="scientific">Ignavigranum ruoffiae</name>
    <dbReference type="NCBI Taxonomy" id="89093"/>
    <lineage>
        <taxon>Bacteria</taxon>
        <taxon>Bacillati</taxon>
        <taxon>Bacillota</taxon>
        <taxon>Bacilli</taxon>
        <taxon>Lactobacillales</taxon>
        <taxon>Aerococcaceae</taxon>
        <taxon>Ignavigranum</taxon>
    </lineage>
</organism>
<dbReference type="STRING" id="89093.SAMN04488558_1153"/>
<name>A0A1H9GKP0_9LACT</name>
<dbReference type="GO" id="GO:0016020">
    <property type="term" value="C:membrane"/>
    <property type="evidence" value="ECO:0007669"/>
    <property type="project" value="InterPro"/>
</dbReference>
<evidence type="ECO:0000256" key="2">
    <source>
        <dbReference type="ARBA" id="ARBA00022654"/>
    </source>
</evidence>
<keyword evidence="6 8" id="KW-1133">Transmembrane helix</keyword>
<accession>A0A1H9GKP0</accession>
<evidence type="ECO:0000313" key="10">
    <source>
        <dbReference type="Proteomes" id="UP000198833"/>
    </source>
</evidence>
<dbReference type="OrthoDB" id="2360675at2"/>
<evidence type="ECO:0000256" key="1">
    <source>
        <dbReference type="ARBA" id="ARBA00022475"/>
    </source>
</evidence>
<keyword evidence="3" id="KW-0645">Protease</keyword>
<evidence type="ECO:0000256" key="4">
    <source>
        <dbReference type="ARBA" id="ARBA00022692"/>
    </source>
</evidence>
<feature type="transmembrane region" description="Helical" evidence="8">
    <location>
        <begin position="86"/>
        <end position="105"/>
    </location>
</feature>
<keyword evidence="1" id="KW-1003">Cell membrane</keyword>
<evidence type="ECO:0000256" key="6">
    <source>
        <dbReference type="ARBA" id="ARBA00022989"/>
    </source>
</evidence>
<reference evidence="9 10" key="1">
    <citation type="submission" date="2016-10" db="EMBL/GenBank/DDBJ databases">
        <authorList>
            <person name="de Groot N.N."/>
        </authorList>
    </citation>
    <scope>NUCLEOTIDE SEQUENCE [LARGE SCALE GENOMIC DNA]</scope>
    <source>
        <strain evidence="9 10">DSM 15695</strain>
    </source>
</reference>
<keyword evidence="4 8" id="KW-0812">Transmembrane</keyword>
<sequence>MASLSWEERLADQLVAYLYRRSSINLSSEDYELCLLGAEILMINFIKIGMIYLCAYLLDVFYESLLIHIIFYLWRRTQSKPYHAEKGYICTLINLFVFVALPWGIKYLILR</sequence>
<keyword evidence="2" id="KW-0673">Quorum sensing</keyword>
<dbReference type="Proteomes" id="UP000198833">
    <property type="component" value="Unassembled WGS sequence"/>
</dbReference>
<evidence type="ECO:0000256" key="8">
    <source>
        <dbReference type="SAM" id="Phobius"/>
    </source>
</evidence>
<evidence type="ECO:0000256" key="3">
    <source>
        <dbReference type="ARBA" id="ARBA00022670"/>
    </source>
</evidence>